<reference evidence="3 4" key="1">
    <citation type="submission" date="2014-07" db="EMBL/GenBank/DDBJ databases">
        <title>Complete genome sequence of a moderately halophilic bacterium Terribacillus aidingensis MP602, isolated from Cryptomeria fortunei in Tianmu mountain in China.</title>
        <authorList>
            <person name="Wang Y."/>
            <person name="Lu P."/>
            <person name="Zhang L."/>
        </authorList>
    </citation>
    <scope>NUCLEOTIDE SEQUENCE [LARGE SCALE GENOMIC DNA]</scope>
    <source>
        <strain evidence="3 4">MP602</strain>
    </source>
</reference>
<dbReference type="AlphaFoldDB" id="A0A075LJ50"/>
<dbReference type="GO" id="GO:0008206">
    <property type="term" value="P:bile acid metabolic process"/>
    <property type="evidence" value="ECO:0007669"/>
    <property type="project" value="UniProtKB-ARBA"/>
</dbReference>
<dbReference type="PRINTS" id="PR00080">
    <property type="entry name" value="SDRFAMILY"/>
</dbReference>
<dbReference type="HOGENOM" id="CLU_010194_1_2_9"/>
<dbReference type="EMBL" id="CP008876">
    <property type="protein sequence ID" value="AIF65952.1"/>
    <property type="molecule type" value="Genomic_DNA"/>
</dbReference>
<name>A0A075LJ50_9BACI</name>
<dbReference type="Gene3D" id="3.40.50.720">
    <property type="entry name" value="NAD(P)-binding Rossmann-like Domain"/>
    <property type="match status" value="1"/>
</dbReference>
<dbReference type="NCBIfam" id="NF005559">
    <property type="entry name" value="PRK07231.1"/>
    <property type="match status" value="1"/>
</dbReference>
<dbReference type="SUPFAM" id="SSF51735">
    <property type="entry name" value="NAD(P)-binding Rossmann-fold domains"/>
    <property type="match status" value="1"/>
</dbReference>
<dbReference type="Proteomes" id="UP000027980">
    <property type="component" value="Chromosome"/>
</dbReference>
<evidence type="ECO:0000256" key="1">
    <source>
        <dbReference type="ARBA" id="ARBA00006484"/>
    </source>
</evidence>
<evidence type="ECO:0000256" key="2">
    <source>
        <dbReference type="ARBA" id="ARBA00023002"/>
    </source>
</evidence>
<keyword evidence="2" id="KW-0560">Oxidoreductase</keyword>
<dbReference type="PROSITE" id="PS00061">
    <property type="entry name" value="ADH_SHORT"/>
    <property type="match status" value="1"/>
</dbReference>
<dbReference type="PANTHER" id="PTHR24321:SF8">
    <property type="entry name" value="ESTRADIOL 17-BETA-DEHYDROGENASE 8-RELATED"/>
    <property type="match status" value="1"/>
</dbReference>
<evidence type="ECO:0000313" key="4">
    <source>
        <dbReference type="Proteomes" id="UP000027980"/>
    </source>
</evidence>
<dbReference type="InterPro" id="IPR020904">
    <property type="entry name" value="Sc_DH/Rdtase_CS"/>
</dbReference>
<dbReference type="KEGG" id="tap:GZ22_04440"/>
<protein>
    <submittedName>
        <fullName evidence="3">3-ketoacyl-ACP reductase</fullName>
    </submittedName>
</protein>
<gene>
    <name evidence="3" type="ORF">GZ22_04440</name>
</gene>
<dbReference type="GeneID" id="34221751"/>
<comment type="similarity">
    <text evidence="1">Belongs to the short-chain dehydrogenases/reductases (SDR) family.</text>
</comment>
<evidence type="ECO:0000313" key="3">
    <source>
        <dbReference type="EMBL" id="AIF65952.1"/>
    </source>
</evidence>
<proteinExistence type="inferred from homology"/>
<dbReference type="InterPro" id="IPR036291">
    <property type="entry name" value="NAD(P)-bd_dom_sf"/>
</dbReference>
<dbReference type="PRINTS" id="PR00081">
    <property type="entry name" value="GDHRDH"/>
</dbReference>
<dbReference type="Pfam" id="PF13561">
    <property type="entry name" value="adh_short_C2"/>
    <property type="match status" value="1"/>
</dbReference>
<sequence length="246" mass="26486">MEFTGKVVVVTGAGNGIGKAVALHYAAKGAKVAAVDLDQAAVEQTVQEMAGEGLALQADMRQHTQVTNFMKQAFDHFGQIDILINNAGISAFKNMFELEIEEWDSIINTNLRGTFLASREAAGYMKQSGKGGSIVNIASTRATMSEPGTEAYAATKGGIVALTHALSVSLQDEYITVNSISPGWIETKEYDSLRPVDHDQHLSKRVGTPSDIARACVFLTSAENNFINGENLVVDGGMTRKMIYEH</sequence>
<dbReference type="GO" id="GO:0016491">
    <property type="term" value="F:oxidoreductase activity"/>
    <property type="evidence" value="ECO:0007669"/>
    <property type="project" value="UniProtKB-KW"/>
</dbReference>
<dbReference type="RefSeq" id="WP_038559056.1">
    <property type="nucleotide sequence ID" value="NZ_CP008876.1"/>
</dbReference>
<dbReference type="PANTHER" id="PTHR24321">
    <property type="entry name" value="DEHYDROGENASES, SHORT CHAIN"/>
    <property type="match status" value="1"/>
</dbReference>
<dbReference type="OrthoDB" id="9803333at2"/>
<organism evidence="3 4">
    <name type="scientific">Terribacillus saccharophilus</name>
    <dbReference type="NCBI Taxonomy" id="361277"/>
    <lineage>
        <taxon>Bacteria</taxon>
        <taxon>Bacillati</taxon>
        <taxon>Bacillota</taxon>
        <taxon>Bacilli</taxon>
        <taxon>Bacillales</taxon>
        <taxon>Bacillaceae</taxon>
        <taxon>Terribacillus</taxon>
    </lineage>
</organism>
<dbReference type="InterPro" id="IPR002347">
    <property type="entry name" value="SDR_fam"/>
</dbReference>
<dbReference type="FunFam" id="3.40.50.720:FF:000084">
    <property type="entry name" value="Short-chain dehydrogenase reductase"/>
    <property type="match status" value="1"/>
</dbReference>
<accession>A0A075LJ50</accession>